<reference evidence="2" key="2">
    <citation type="submission" date="2021-04" db="EMBL/GenBank/DDBJ databases">
        <title>Complete Genome and methylome analysis of Thiothrix fructosivorans ATCC 49748.</title>
        <authorList>
            <person name="Fomenkov A."/>
            <person name="Sun L."/>
            <person name="Vincze T."/>
            <person name="Grabovich M.Y."/>
            <person name="Roberts R.J."/>
        </authorList>
    </citation>
    <scope>NUCLEOTIDE SEQUENCE</scope>
    <source>
        <strain evidence="2">ATCC 49748</strain>
    </source>
</reference>
<proteinExistence type="predicted"/>
<dbReference type="EMBL" id="JAFMPM010000007">
    <property type="protein sequence ID" value="MBO0613903.1"/>
    <property type="molecule type" value="Genomic_DNA"/>
</dbReference>
<name>A0A8B0SGI9_9GAMM</name>
<sequence>MTDQRILLVEGESDKDFCQQLICTLKLDVTIEPETPRSLCQQAESDGIDVLRIDVLRIIALPFALTRLSKKQITHLAVIVDADSSAQGYGFLKRRAQITALLEQHGYIIPVLQNPLNQGEIFLHTKAGIPSVGLWIMPTHGTDGMLEDLLLDNLGNPAQQSLLNKADTAINELGDLRTFKDTHLSKARLSTLLAWQRKPGMSAGKAYQAKVFDTNPDTSTIIPFTTWLTRVFQ</sequence>
<dbReference type="InterPro" id="IPR024508">
    <property type="entry name" value="DUF3226"/>
</dbReference>
<keyword evidence="3" id="KW-1185">Reference proteome</keyword>
<evidence type="ECO:0000313" key="1">
    <source>
        <dbReference type="EMBL" id="MBO0613903.1"/>
    </source>
</evidence>
<dbReference type="AlphaFoldDB" id="A0A8B0SGI9"/>
<reference evidence="1 3" key="1">
    <citation type="submission" date="2021-03" db="EMBL/GenBank/DDBJ databases">
        <title>Draft genome and methylome analysis of Thiotrix fructosivoruns ATCC 49748.</title>
        <authorList>
            <person name="Fomenkov A."/>
            <person name="Grabovich M.Y."/>
            <person name="Roberts R.J."/>
        </authorList>
    </citation>
    <scope>NUCLEOTIDE SEQUENCE [LARGE SCALE GENOMIC DNA]</scope>
    <source>
        <strain evidence="1 3">ATCC 49748</strain>
    </source>
</reference>
<evidence type="ECO:0000313" key="3">
    <source>
        <dbReference type="Proteomes" id="UP000664466"/>
    </source>
</evidence>
<accession>A0A8B0SGI9</accession>
<evidence type="ECO:0008006" key="4">
    <source>
        <dbReference type="Google" id="ProtNLM"/>
    </source>
</evidence>
<dbReference type="Pfam" id="PF11536">
    <property type="entry name" value="DUF3226"/>
    <property type="match status" value="1"/>
</dbReference>
<organism evidence="2">
    <name type="scientific">Thiothrix fructosivorans</name>
    <dbReference type="NCBI Taxonomy" id="111770"/>
    <lineage>
        <taxon>Bacteria</taxon>
        <taxon>Pseudomonadati</taxon>
        <taxon>Pseudomonadota</taxon>
        <taxon>Gammaproteobacteria</taxon>
        <taxon>Thiotrichales</taxon>
        <taxon>Thiotrichaceae</taxon>
        <taxon>Thiothrix</taxon>
    </lineage>
</organism>
<dbReference type="RefSeq" id="WP_207251639.1">
    <property type="nucleotide sequence ID" value="NZ_JAFMPM010000007.1"/>
</dbReference>
<evidence type="ECO:0000313" key="2">
    <source>
        <dbReference type="EMBL" id="QTX10271.1"/>
    </source>
</evidence>
<dbReference type="EMBL" id="CP072748">
    <property type="protein sequence ID" value="QTX10271.1"/>
    <property type="molecule type" value="Genomic_DNA"/>
</dbReference>
<dbReference type="Proteomes" id="UP000664466">
    <property type="component" value="Unassembled WGS sequence"/>
</dbReference>
<gene>
    <name evidence="2" type="ORF">J1836_017030</name>
    <name evidence="1" type="ORF">J1836_13400</name>
</gene>
<protein>
    <recommendedName>
        <fullName evidence="4">DUF4276 family protein</fullName>
    </recommendedName>
</protein>